<dbReference type="HOGENOM" id="CLU_045801_0_0_9"/>
<dbReference type="EMBL" id="CP002547">
    <property type="protein sequence ID" value="ADY55852.1"/>
    <property type="molecule type" value="Genomic_DNA"/>
</dbReference>
<protein>
    <submittedName>
        <fullName evidence="2">Glycosyl transferase family 2</fullName>
    </submittedName>
</protein>
<dbReference type="RefSeq" id="WP_013624722.1">
    <property type="nucleotide sequence ID" value="NC_015172.1"/>
</dbReference>
<evidence type="ECO:0000313" key="2">
    <source>
        <dbReference type="EMBL" id="ADY55852.1"/>
    </source>
</evidence>
<organism evidence="2 3">
    <name type="scientific">Syntrophobotulus glycolicus (strain DSM 8271 / FlGlyR)</name>
    <dbReference type="NCBI Taxonomy" id="645991"/>
    <lineage>
        <taxon>Bacteria</taxon>
        <taxon>Bacillati</taxon>
        <taxon>Bacillota</taxon>
        <taxon>Clostridia</taxon>
        <taxon>Eubacteriales</taxon>
        <taxon>Desulfitobacteriaceae</taxon>
        <taxon>Syntrophobotulus</taxon>
    </lineage>
</organism>
<dbReference type="InterPro" id="IPR029044">
    <property type="entry name" value="Nucleotide-diphossugar_trans"/>
</dbReference>
<dbReference type="AlphaFoldDB" id="F0SXL9"/>
<dbReference type="SUPFAM" id="SSF53448">
    <property type="entry name" value="Nucleotide-diphospho-sugar transferases"/>
    <property type="match status" value="1"/>
</dbReference>
<dbReference type="Pfam" id="PF00535">
    <property type="entry name" value="Glycos_transf_2"/>
    <property type="match status" value="1"/>
</dbReference>
<dbReference type="KEGG" id="sgy:Sgly_1552"/>
<reference evidence="2 3" key="1">
    <citation type="journal article" date="2011" name="Stand. Genomic Sci.">
        <title>Complete genome sequence of Syntrophobotulus glycolicus type strain (FlGlyR).</title>
        <authorList>
            <person name="Han C."/>
            <person name="Mwirichia R."/>
            <person name="Chertkov O."/>
            <person name="Held B."/>
            <person name="Lapidus A."/>
            <person name="Nolan M."/>
            <person name="Lucas S."/>
            <person name="Hammon N."/>
            <person name="Deshpande S."/>
            <person name="Cheng J.F."/>
            <person name="Tapia R."/>
            <person name="Goodwin L."/>
            <person name="Pitluck S."/>
            <person name="Huntemann M."/>
            <person name="Liolios K."/>
            <person name="Ivanova N."/>
            <person name="Pagani I."/>
            <person name="Mavromatis K."/>
            <person name="Ovchinikova G."/>
            <person name="Pati A."/>
            <person name="Chen A."/>
            <person name="Palaniappan K."/>
            <person name="Land M."/>
            <person name="Hauser L."/>
            <person name="Brambilla E.M."/>
            <person name="Rohde M."/>
            <person name="Spring S."/>
            <person name="Sikorski J."/>
            <person name="Goker M."/>
            <person name="Woyke T."/>
            <person name="Bristow J."/>
            <person name="Eisen J.A."/>
            <person name="Markowitz V."/>
            <person name="Hugenholtz P."/>
            <person name="Kyrpides N.C."/>
            <person name="Klenk H.P."/>
            <person name="Detter J.C."/>
        </authorList>
    </citation>
    <scope>NUCLEOTIDE SEQUENCE [LARGE SCALE GENOMIC DNA]</scope>
    <source>
        <strain evidence="3">DSM 8271 / FlGlyR</strain>
    </source>
</reference>
<reference evidence="3" key="2">
    <citation type="submission" date="2011-02" db="EMBL/GenBank/DDBJ databases">
        <title>The complete genome of Syntrophobotulus glycolicus DSM 8271.</title>
        <authorList>
            <person name="Lucas S."/>
            <person name="Copeland A."/>
            <person name="Lapidus A."/>
            <person name="Bruce D."/>
            <person name="Goodwin L."/>
            <person name="Pitluck S."/>
            <person name="Kyrpides N."/>
            <person name="Mavromatis K."/>
            <person name="Pagani I."/>
            <person name="Ivanova N."/>
            <person name="Mikhailova N."/>
            <person name="Chertkov O."/>
            <person name="Held B."/>
            <person name="Detter J.C."/>
            <person name="Tapia R."/>
            <person name="Han C."/>
            <person name="Land M."/>
            <person name="Hauser L."/>
            <person name="Markowitz V."/>
            <person name="Cheng J.-F."/>
            <person name="Hugenholtz P."/>
            <person name="Woyke T."/>
            <person name="Wu D."/>
            <person name="Spring S."/>
            <person name="Schroeder M."/>
            <person name="Brambilla E."/>
            <person name="Klenk H.-P."/>
            <person name="Eisen J.A."/>
        </authorList>
    </citation>
    <scope>NUCLEOTIDE SEQUENCE [LARGE SCALE GENOMIC DNA]</scope>
    <source>
        <strain evidence="3">DSM 8271 / FlGlyR</strain>
    </source>
</reference>
<evidence type="ECO:0000259" key="1">
    <source>
        <dbReference type="Pfam" id="PF00535"/>
    </source>
</evidence>
<feature type="domain" description="Glycosyltransferase 2-like" evidence="1">
    <location>
        <begin position="41"/>
        <end position="200"/>
    </location>
</feature>
<name>F0SXL9_SYNGF</name>
<keyword evidence="3" id="KW-1185">Reference proteome</keyword>
<sequence>MKEIDSAVKEILKIYGLSGLIPDEQKTGSASYPPPFISYITFNRLGLTIKNLNNILDSDEDFEMHIIDCNSKDNTWDYINSLQDKRIKSKTQFKLNLGPIYAANFNLAKRRPDQYFIAIDSDVYIKTKNWISRFMEVFEAFPDVGLLGVTRDNPYPRHMPPIIPKISGNAAYLELRDAQIDGIMDFIPGSLQVLRPELFTEIGYWSEENGYGDAELSPRVTHYTSFKAGFVTTVEIDMTQSIGCAQCQGQEICTLNKSDQTCYMLSKKSNVNDSFASKFKWKYLETFKELSEGNRTAYCASISDPVSIVEHKYNMVWASENFEHYISRSN</sequence>
<dbReference type="STRING" id="645991.Sgly_1552"/>
<dbReference type="InterPro" id="IPR001173">
    <property type="entry name" value="Glyco_trans_2-like"/>
</dbReference>
<gene>
    <name evidence="2" type="ordered locus">Sgly_1552</name>
</gene>
<dbReference type="GO" id="GO:0016740">
    <property type="term" value="F:transferase activity"/>
    <property type="evidence" value="ECO:0007669"/>
    <property type="project" value="UniProtKB-KW"/>
</dbReference>
<evidence type="ECO:0000313" key="3">
    <source>
        <dbReference type="Proteomes" id="UP000007488"/>
    </source>
</evidence>
<dbReference type="OrthoDB" id="1805151at2"/>
<dbReference type="Gene3D" id="3.90.550.10">
    <property type="entry name" value="Spore Coat Polysaccharide Biosynthesis Protein SpsA, Chain A"/>
    <property type="match status" value="1"/>
</dbReference>
<accession>F0SXL9</accession>
<dbReference type="Proteomes" id="UP000007488">
    <property type="component" value="Chromosome"/>
</dbReference>
<keyword evidence="2" id="KW-0808">Transferase</keyword>
<dbReference type="eggNOG" id="COG1216">
    <property type="taxonomic scope" value="Bacteria"/>
</dbReference>
<proteinExistence type="predicted"/>